<dbReference type="EMBL" id="JAKELL010000134">
    <property type="protein sequence ID" value="KAH8980547.1"/>
    <property type="molecule type" value="Genomic_DNA"/>
</dbReference>
<protein>
    <submittedName>
        <fullName evidence="3">Uncharacterized protein</fullName>
    </submittedName>
</protein>
<sequence>MSSRSPSLATCFLFLGTSTAHRYTFPGFFARIHRLSVLTLRGGVEFGINDSSQPPSRGQATNSSDDETYTVDRKDSISWASGRVLGLIEDGKYSRKI</sequence>
<evidence type="ECO:0000313" key="2">
    <source>
        <dbReference type="EMBL" id="KAH8977066.1"/>
    </source>
</evidence>
<reference evidence="3" key="1">
    <citation type="submission" date="2022-01" db="EMBL/GenBank/DDBJ databases">
        <title>Comparative genomics reveals a dynamic genome evolution in the ectomycorrhizal milk-cap (Lactarius) mushrooms.</title>
        <authorList>
            <consortium name="DOE Joint Genome Institute"/>
            <person name="Lebreton A."/>
            <person name="Tang N."/>
            <person name="Kuo A."/>
            <person name="LaButti K."/>
            <person name="Drula E."/>
            <person name="Barry K."/>
            <person name="Clum A."/>
            <person name="Lipzen A."/>
            <person name="Mousain D."/>
            <person name="Ng V."/>
            <person name="Wang R."/>
            <person name="Wang X."/>
            <person name="Dai Y."/>
            <person name="Henrissat B."/>
            <person name="Grigoriev I.V."/>
            <person name="Guerin-Laguette A."/>
            <person name="Yu F."/>
            <person name="Martin F.M."/>
        </authorList>
    </citation>
    <scope>NUCLEOTIDE SEQUENCE</scope>
    <source>
        <strain evidence="3">QP</strain>
    </source>
</reference>
<evidence type="ECO:0000313" key="3">
    <source>
        <dbReference type="EMBL" id="KAH8980547.1"/>
    </source>
</evidence>
<dbReference type="AlphaFoldDB" id="A0AAD4L6W1"/>
<proteinExistence type="predicted"/>
<keyword evidence="4" id="KW-1185">Reference proteome</keyword>
<evidence type="ECO:0000313" key="4">
    <source>
        <dbReference type="Proteomes" id="UP001201163"/>
    </source>
</evidence>
<evidence type="ECO:0000256" key="1">
    <source>
        <dbReference type="SAM" id="MobiDB-lite"/>
    </source>
</evidence>
<gene>
    <name evidence="3" type="ORF">EDB92DRAFT_1900337</name>
    <name evidence="2" type="ORF">EDB92DRAFT_1921027</name>
</gene>
<dbReference type="Proteomes" id="UP001201163">
    <property type="component" value="Unassembled WGS sequence"/>
</dbReference>
<feature type="region of interest" description="Disordered" evidence="1">
    <location>
        <begin position="48"/>
        <end position="70"/>
    </location>
</feature>
<dbReference type="EMBL" id="JAKELL010000377">
    <property type="protein sequence ID" value="KAH8977066.1"/>
    <property type="molecule type" value="Genomic_DNA"/>
</dbReference>
<name>A0AAD4L6W1_9AGAM</name>
<feature type="compositionally biased region" description="Polar residues" evidence="1">
    <location>
        <begin position="49"/>
        <end position="63"/>
    </location>
</feature>
<comment type="caution">
    <text evidence="3">The sequence shown here is derived from an EMBL/GenBank/DDBJ whole genome shotgun (WGS) entry which is preliminary data.</text>
</comment>
<organism evidence="3 4">
    <name type="scientific">Lactarius akahatsu</name>
    <dbReference type="NCBI Taxonomy" id="416441"/>
    <lineage>
        <taxon>Eukaryota</taxon>
        <taxon>Fungi</taxon>
        <taxon>Dikarya</taxon>
        <taxon>Basidiomycota</taxon>
        <taxon>Agaricomycotina</taxon>
        <taxon>Agaricomycetes</taxon>
        <taxon>Russulales</taxon>
        <taxon>Russulaceae</taxon>
        <taxon>Lactarius</taxon>
    </lineage>
</organism>
<accession>A0AAD4L6W1</accession>